<dbReference type="EMBL" id="BEZZ01071059">
    <property type="protein sequence ID" value="GCC42443.1"/>
    <property type="molecule type" value="Genomic_DNA"/>
</dbReference>
<proteinExistence type="predicted"/>
<keyword evidence="3" id="KW-1185">Reference proteome</keyword>
<feature type="compositionally biased region" description="Basic and acidic residues" evidence="1">
    <location>
        <begin position="62"/>
        <end position="71"/>
    </location>
</feature>
<dbReference type="AlphaFoldDB" id="A0A401TIK5"/>
<name>A0A401TIK5_CHIPU</name>
<feature type="compositionally biased region" description="Gly residues" evidence="1">
    <location>
        <begin position="80"/>
        <end position="89"/>
    </location>
</feature>
<evidence type="ECO:0000256" key="1">
    <source>
        <dbReference type="SAM" id="MobiDB-lite"/>
    </source>
</evidence>
<sequence>MVRVRRAGGAPTARGGRIPPRPTLADLHLHFAMGFQLGVARLDSAAGRGWGALRTVHPGRQTHREHGEPARHTQFHAHPEGGGGGGRATAGGRSSDRFPRLRGYGEGYCQGAITLAAQSGEPPSNATGLSS</sequence>
<evidence type="ECO:0000313" key="3">
    <source>
        <dbReference type="Proteomes" id="UP000287033"/>
    </source>
</evidence>
<comment type="caution">
    <text evidence="2">The sequence shown here is derived from an EMBL/GenBank/DDBJ whole genome shotgun (WGS) entry which is preliminary data.</text>
</comment>
<protein>
    <submittedName>
        <fullName evidence="2">Uncharacterized protein</fullName>
    </submittedName>
</protein>
<reference evidence="2 3" key="1">
    <citation type="journal article" date="2018" name="Nat. Ecol. Evol.">
        <title>Shark genomes provide insights into elasmobranch evolution and the origin of vertebrates.</title>
        <authorList>
            <person name="Hara Y"/>
            <person name="Yamaguchi K"/>
            <person name="Onimaru K"/>
            <person name="Kadota M"/>
            <person name="Koyanagi M"/>
            <person name="Keeley SD"/>
            <person name="Tatsumi K"/>
            <person name="Tanaka K"/>
            <person name="Motone F"/>
            <person name="Kageyama Y"/>
            <person name="Nozu R"/>
            <person name="Adachi N"/>
            <person name="Nishimura O"/>
            <person name="Nakagawa R"/>
            <person name="Tanegashima C"/>
            <person name="Kiyatake I"/>
            <person name="Matsumoto R"/>
            <person name="Murakumo K"/>
            <person name="Nishida K"/>
            <person name="Terakita A"/>
            <person name="Kuratani S"/>
            <person name="Sato K"/>
            <person name="Hyodo S Kuraku.S."/>
        </authorList>
    </citation>
    <scope>NUCLEOTIDE SEQUENCE [LARGE SCALE GENOMIC DNA]</scope>
</reference>
<gene>
    <name evidence="2" type="ORF">chiPu_0026043</name>
</gene>
<dbReference type="Proteomes" id="UP000287033">
    <property type="component" value="Unassembled WGS sequence"/>
</dbReference>
<accession>A0A401TIK5</accession>
<feature type="compositionally biased region" description="Low complexity" evidence="1">
    <location>
        <begin position="7"/>
        <end position="18"/>
    </location>
</feature>
<feature type="region of interest" description="Disordered" evidence="1">
    <location>
        <begin position="1"/>
        <end position="21"/>
    </location>
</feature>
<feature type="region of interest" description="Disordered" evidence="1">
    <location>
        <begin position="60"/>
        <end position="101"/>
    </location>
</feature>
<evidence type="ECO:0000313" key="2">
    <source>
        <dbReference type="EMBL" id="GCC42443.1"/>
    </source>
</evidence>
<organism evidence="2 3">
    <name type="scientific">Chiloscyllium punctatum</name>
    <name type="common">Brownbanded bambooshark</name>
    <name type="synonym">Hemiscyllium punctatum</name>
    <dbReference type="NCBI Taxonomy" id="137246"/>
    <lineage>
        <taxon>Eukaryota</taxon>
        <taxon>Metazoa</taxon>
        <taxon>Chordata</taxon>
        <taxon>Craniata</taxon>
        <taxon>Vertebrata</taxon>
        <taxon>Chondrichthyes</taxon>
        <taxon>Elasmobranchii</taxon>
        <taxon>Galeomorphii</taxon>
        <taxon>Galeoidea</taxon>
        <taxon>Orectolobiformes</taxon>
        <taxon>Hemiscylliidae</taxon>
        <taxon>Chiloscyllium</taxon>
    </lineage>
</organism>